<feature type="compositionally biased region" description="Basic and acidic residues" evidence="1">
    <location>
        <begin position="7"/>
        <end position="21"/>
    </location>
</feature>
<dbReference type="Proteomes" id="UP000828390">
    <property type="component" value="Unassembled WGS sequence"/>
</dbReference>
<evidence type="ECO:0000256" key="1">
    <source>
        <dbReference type="SAM" id="MobiDB-lite"/>
    </source>
</evidence>
<proteinExistence type="predicted"/>
<comment type="caution">
    <text evidence="2">The sequence shown here is derived from an EMBL/GenBank/DDBJ whole genome shotgun (WGS) entry which is preliminary data.</text>
</comment>
<keyword evidence="3" id="KW-1185">Reference proteome</keyword>
<protein>
    <submittedName>
        <fullName evidence="2">Uncharacterized protein</fullName>
    </submittedName>
</protein>
<organism evidence="2 3">
    <name type="scientific">Dreissena polymorpha</name>
    <name type="common">Zebra mussel</name>
    <name type="synonym">Mytilus polymorpha</name>
    <dbReference type="NCBI Taxonomy" id="45954"/>
    <lineage>
        <taxon>Eukaryota</taxon>
        <taxon>Metazoa</taxon>
        <taxon>Spiralia</taxon>
        <taxon>Lophotrochozoa</taxon>
        <taxon>Mollusca</taxon>
        <taxon>Bivalvia</taxon>
        <taxon>Autobranchia</taxon>
        <taxon>Heteroconchia</taxon>
        <taxon>Euheterodonta</taxon>
        <taxon>Imparidentia</taxon>
        <taxon>Neoheterodontei</taxon>
        <taxon>Myida</taxon>
        <taxon>Dreissenoidea</taxon>
        <taxon>Dreissenidae</taxon>
        <taxon>Dreissena</taxon>
    </lineage>
</organism>
<name>A0A9D4GWZ0_DREPO</name>
<evidence type="ECO:0000313" key="3">
    <source>
        <dbReference type="Proteomes" id="UP000828390"/>
    </source>
</evidence>
<gene>
    <name evidence="2" type="ORF">DPMN_124954</name>
</gene>
<accession>A0A9D4GWZ0</accession>
<dbReference type="AlphaFoldDB" id="A0A9D4GWZ0"/>
<dbReference type="EMBL" id="JAIWYP010000005">
    <property type="protein sequence ID" value="KAH3823155.1"/>
    <property type="molecule type" value="Genomic_DNA"/>
</dbReference>
<reference evidence="2" key="1">
    <citation type="journal article" date="2019" name="bioRxiv">
        <title>The Genome of the Zebra Mussel, Dreissena polymorpha: A Resource for Invasive Species Research.</title>
        <authorList>
            <person name="McCartney M.A."/>
            <person name="Auch B."/>
            <person name="Kono T."/>
            <person name="Mallez S."/>
            <person name="Zhang Y."/>
            <person name="Obille A."/>
            <person name="Becker A."/>
            <person name="Abrahante J.E."/>
            <person name="Garbe J."/>
            <person name="Badalamenti J.P."/>
            <person name="Herman A."/>
            <person name="Mangelson H."/>
            <person name="Liachko I."/>
            <person name="Sullivan S."/>
            <person name="Sone E.D."/>
            <person name="Koren S."/>
            <person name="Silverstein K.A.T."/>
            <person name="Beckman K.B."/>
            <person name="Gohl D.M."/>
        </authorList>
    </citation>
    <scope>NUCLEOTIDE SEQUENCE</scope>
    <source>
        <strain evidence="2">Duluth1</strain>
        <tissue evidence="2">Whole animal</tissue>
    </source>
</reference>
<sequence>MLAMETTTRRTSDKLCRERSRPGNWTYEGWGSKSQGRPHPDSGTLDTKAMDQSWMLERVNTLSDWKASASGE</sequence>
<feature type="region of interest" description="Disordered" evidence="1">
    <location>
        <begin position="1"/>
        <end position="47"/>
    </location>
</feature>
<evidence type="ECO:0000313" key="2">
    <source>
        <dbReference type="EMBL" id="KAH3823155.1"/>
    </source>
</evidence>
<reference evidence="2" key="2">
    <citation type="submission" date="2020-11" db="EMBL/GenBank/DDBJ databases">
        <authorList>
            <person name="McCartney M.A."/>
            <person name="Auch B."/>
            <person name="Kono T."/>
            <person name="Mallez S."/>
            <person name="Becker A."/>
            <person name="Gohl D.M."/>
            <person name="Silverstein K.A.T."/>
            <person name="Koren S."/>
            <person name="Bechman K.B."/>
            <person name="Herman A."/>
            <person name="Abrahante J.E."/>
            <person name="Garbe J."/>
        </authorList>
    </citation>
    <scope>NUCLEOTIDE SEQUENCE</scope>
    <source>
        <strain evidence="2">Duluth1</strain>
        <tissue evidence="2">Whole animal</tissue>
    </source>
</reference>